<dbReference type="Pfam" id="PF12624">
    <property type="entry name" value="VPS13_N"/>
    <property type="match status" value="1"/>
</dbReference>
<feature type="compositionally biased region" description="Polar residues" evidence="2">
    <location>
        <begin position="121"/>
        <end position="131"/>
    </location>
</feature>
<evidence type="ECO:0000313" key="4">
    <source>
        <dbReference type="Proteomes" id="UP000515162"/>
    </source>
</evidence>
<evidence type="ECO:0000256" key="1">
    <source>
        <dbReference type="ARBA" id="ARBA00022448"/>
    </source>
</evidence>
<protein>
    <submittedName>
        <fullName evidence="5">Vacuolar protein sorting-associated protein 13B isoform X1</fullName>
    </submittedName>
</protein>
<proteinExistence type="predicted"/>
<dbReference type="RefSeq" id="XP_033166640.1">
    <property type="nucleotide sequence ID" value="XM_033310749.1"/>
</dbReference>
<keyword evidence="1" id="KW-0813">Transport</keyword>
<feature type="compositionally biased region" description="Acidic residues" evidence="2">
    <location>
        <begin position="282"/>
        <end position="294"/>
    </location>
</feature>
<feature type="region of interest" description="Disordered" evidence="2">
    <location>
        <begin position="927"/>
        <end position="956"/>
    </location>
</feature>
<name>A0A6P8KC13_DROMA</name>
<dbReference type="GeneID" id="117145190"/>
<feature type="region of interest" description="Disordered" evidence="2">
    <location>
        <begin position="3088"/>
        <end position="3109"/>
    </location>
</feature>
<feature type="compositionally biased region" description="Basic and acidic residues" evidence="2">
    <location>
        <begin position="927"/>
        <end position="946"/>
    </location>
</feature>
<feature type="region of interest" description="Disordered" evidence="2">
    <location>
        <begin position="282"/>
        <end position="306"/>
    </location>
</feature>
<feature type="domain" description="Chorein N-terminal" evidence="3">
    <location>
        <begin position="4"/>
        <end position="210"/>
    </location>
</feature>
<dbReference type="PANTHER" id="PTHR12517:SF0">
    <property type="entry name" value="INTERMEMBRANE LIPID TRANSFER PROTEIN VPS13B"/>
    <property type="match status" value="1"/>
</dbReference>
<evidence type="ECO:0000259" key="3">
    <source>
        <dbReference type="Pfam" id="PF12624"/>
    </source>
</evidence>
<keyword evidence="4" id="KW-1185">Reference proteome</keyword>
<evidence type="ECO:0000256" key="2">
    <source>
        <dbReference type="SAM" id="MobiDB-lite"/>
    </source>
</evidence>
<accession>A0A6P8KC13</accession>
<dbReference type="CTD" id="157680"/>
<reference evidence="5" key="1">
    <citation type="submission" date="2025-08" db="UniProtKB">
        <authorList>
            <consortium name="RefSeq"/>
        </authorList>
    </citation>
    <scope>IDENTIFICATION</scope>
    <source>
        <strain evidence="5">Mau12</strain>
        <tissue evidence="5">Whole Body</tissue>
    </source>
</reference>
<gene>
    <name evidence="5" type="primary">LOC117145190</name>
</gene>
<evidence type="ECO:0000313" key="5">
    <source>
        <dbReference type="RefSeq" id="XP_033166640.1"/>
    </source>
</evidence>
<organism evidence="4 5">
    <name type="scientific">Drosophila mauritiana</name>
    <name type="common">Fruit fly</name>
    <dbReference type="NCBI Taxonomy" id="7226"/>
    <lineage>
        <taxon>Eukaryota</taxon>
        <taxon>Metazoa</taxon>
        <taxon>Ecdysozoa</taxon>
        <taxon>Arthropoda</taxon>
        <taxon>Hexapoda</taxon>
        <taxon>Insecta</taxon>
        <taxon>Pterygota</taxon>
        <taxon>Neoptera</taxon>
        <taxon>Endopterygota</taxon>
        <taxon>Diptera</taxon>
        <taxon>Brachycera</taxon>
        <taxon>Muscomorpha</taxon>
        <taxon>Ephydroidea</taxon>
        <taxon>Drosophilidae</taxon>
        <taxon>Drosophila</taxon>
        <taxon>Sophophora</taxon>
    </lineage>
</organism>
<dbReference type="InterPro" id="IPR026854">
    <property type="entry name" value="VPS13_N"/>
</dbReference>
<dbReference type="InterPro" id="IPR039782">
    <property type="entry name" value="VPS13B"/>
</dbReference>
<dbReference type="Proteomes" id="UP000515162">
    <property type="component" value="Chromosome 3R"/>
</dbReference>
<dbReference type="PANTHER" id="PTHR12517">
    <property type="entry name" value="VACUOLAR PROTEIN SORTING-ASSOCIATED PROTEIN 13B"/>
    <property type="match status" value="1"/>
</dbReference>
<sequence>MFKLESYITPILLSYVAKYVKNFRDEDAQVSLWEGEVTFQNLDLRLEVLEEELNLPVELVSGHIHELSILVPWTKLMSEPVKIVINTIEFVAKLPDSESKQRRASFQREQRRKSKRESVEQPDQTKSPGPASSSSVVNKIINNISLQCHNIILKYVEDDIVVSMNVQTLNFSSAGEDWKPTMVDIHPVSVVMRKLLQVSDLTICLDKRNTAGRIEVCQEPVLYRCTLECRVLRKYNANTVSTTSTTRIGVFTKSLDINVSSLQFPMVMRLVKMLLELKPAEFEEDPQNPEDQEAVAEGSESQQGNESAGRSVFWWAWSLLPSFDTEEPSSSCDTPTGHAFDLGVYAEELNFQLKNSEYFTDQSMGGIKRIRYTPILRISLGGLYYERTILKECDWANVKAGLSSMCMEPLGAYRSDDPVDRNLVNTQEFQQERSFIDKSLFDENYMFADRSWCSYNYADYVARNTDEYMLFRSPVLAFDVIEHRVPKPSSHPVAESQLRDLGVRIQYRLLSAGITFHFSQSFVQVKKVISDLIRPYDYPGYRSESMKDEDRGVPEPENKNSEMTIPDLEYLMGLVPTCNYKIELRNIVVQLYPRQQQDESSAMNQHQLTTTVRQSLLPYLQLKIALVEGTMCGPVNPVRLVQLITHLEDKPRDVVNACYNCFHFNVKNLALMIMNTTPDNGRAKLLNIPRVQVNWNRLLAPYLWRQNEAPLETAEIKSEIITLEFSKRELIVAKRLVPLISSFSGQDLCDLAHIVANVNVNSDVIKLQSVGTKLNLSYHKYHTHLAAVGSLHGVHTDAVHTKMNIRNVVLSTSKNANNKWLEMQCQFPLEEAHSEQEKIPGTVVCLWLEPFRITTDIYLLQFLNFSDNSGRKITKDKEVETDLESVNQSEPPITQSVSNYSTISASAMAFNDFPPRRISRNNSRKISVPEETVHLSSERDERHTEAEPLTIPVANKPQPSNFDTTDFVKRLTKIVVLVEIAQAKIDVCELMMRKAPGDTDVKYTSICLPHMKVKSGNCEAIQRGNIRGVIPVASNTELLNWIFDLNEFYVYYRRANVTEMIVAPVRTTITLALSFKPSDKVDGSKGKEDKSANTCSINVHVDMSAINIFAQRVKLLHEHCLIISKMYGSLCLDEPASKWQTAKMKPRLEVYTGSAQNYPVIKEFLELDPNFEAPKVKSAPKSSVILFCQWTIPRISFEMQNSNDIKHSKIVMILEDLLLNIDKHSDFNKITTKIENFGLNYYEKEEDEEWEKIDDLHIKMLGDSTNLPLISVVITTVSLEDLYAKIGARNPHNKQHTISEVLIEVQPIEMVLNMDQITEFMDPICEVLEILGGSASAQPANTPSSPVPSKITTVQDLPMVHLNSKGIYVYLPLSTGKESCSVLLLRIESIQLTPSLENPLVRQLVRPDIYQKAAELNMLNTPGALVEDRQYELSVRRVSLSTGNWKQTQEYRIEKTLASKHDNPAFEWNNQSQSTELDHMEIFKDFDFIMIYAPAISYNRFLVCGQSVEYNCATDFVASLNTDQISLISCIIVRAQRLGCIIDQVCVKNAELPKARSHKTLGDISKYNSVDNSIYFPADPNVYRKDTWIPKSSKKLVSDKLSYTNASTSFTDAKGSSDYFYGSCQSDSGIHMGTRMKGYSRSLAAEEINRSGHHPFVLSYPSSVSFVAGIFVLKIYDVLELEELERPVMKPLFLLTVSQPSFMSTQNFKAAVTRASIFNVNISVVKAGAEGKVDSERFNESVFATLPGQLGSSGIPPPLLTIKTEYDRLNQKEVDVELRKPILLRICENTIKQLASDVLRIYTVLHETPCFNVRSQRPVPEGSQLRQMKMNCYNADRFHLSCDRITAKLYDEERTYKCSFVWLDVSTRIKFSSRPQKAVIRSNIGSFYVQSGEKMLLHPLLMRLSVDLVSEPWSEELLVNATLKLNYLHIDAGVFSILQLQKAQQGVNRIREHADREWQQFLRRRPLLATVRNVALCDLIKYTPSHESIERIKRPLKSNAEFYQDDLRAGAFQFVYLNSESVLPMPYQVQIIKKNYGIICWRYPQPRQMTSIHIYPVPMPISRPIHIRCRMEYFSETHEAFLHYCDFMLSETSTKQLTPPDRPICATIWRVVVLQSLISVDGTCFEGSDDEDLSIEYLQPDFKVDENNDFILHPKVLVGCMRIDTVFRAEKVPKLQLLLCCQDIELNFLNQTDSTGELPKQLNKYRLRQTPNITQTFLTVHVEDLQMHSSIYSRNDFSLQTEMRVRVECLDYGFLNMLDVLEPMKFSSYVRLSDSPRSLVQASFLVDKLRLNCGPHVIHTLLSSKYHWQEVLQQKDVRHAFMPKLVIVNRIQTPISFGQTNTVEKIPVNPGEMQLYHFRSCSHVQELTFFITNPKTLLVDSSDSVHIALKFEEEEKIHHLRVGEYCITLKLGKLSTTQIYILVKGQIELISMVPFNLVTEFREEEINYDESTPPEHLLLSKERSSYYQNVNRNADINMRLKLTAGLGRGRTGDIPLKTNNNLPWLVKVPTQYAQQFISIWVRILREDIKMDKAAEDFQPQKILICIWPIFEICNMLSCAVSATESTTGERSTIEAMGGSWALTTATTHATEHNVSFKFAGFLGESSKDEYSLMLRTMDWHKFFYYDPAVWTIENALHKLGKSSKRKWPLNDPEELRVSRMLDFENAFDVKYQTKATREFSCCQGLDVTAWGMFINGTGLYVSIVLIQEQVRLDLKANCLKMMPKIRSAFTIDARFDNGWKSSTPICLEDFTQKSSSNAGRSLYLRHNSFVDIVIVERDEVLRLILEYRQEDDGRRLFKLRSKFVFTNFTDVVLNALTLAMDHKETSTREEVEGYSISKKARRLVSSESTKNCLGNAMDVFYDLNAHKAPIRRNCDTAFVYFVCFSVGGSLEYSIPIPLAIPFTRRCFSLQAGHESIPLMITLIEKDNVHYLNVFRDTAPAIVISNHTNVKFIVAQTSASENSNVSCTNSEFVGRNFEWNQLVLPHSNCYYTPPQMYANFPDVEFTMCNLSLAVYKDKLCAKNKIAWSKPIRTDKSWQKFLHVPQHGDVKVVVCDKHRAIRLNIYYIAQQLEFSVKDLRSRLTKPENVLIPSQEQAAPRPDESLEQENDTKRVSLPNMVTCAHFNEDCESKTQTRIKIFIKSFVFSLQTDNRENDFLKTEVCNIYADDSMLIYDDDDDQRELRLQLPNLQVDNQLYSSGKYDFPVLLCAEKLYRRNCSLPQVYDLDYVYKQQAQRTPVCLFTFIFYQDEMQLQNVRCQIPPFRVYIEDAYLNQLLEALVECEPSNCVYAPPVEQDQILLRAGMTLLPDQVVAQSLYISEPLRLNSFTVEPLNLLLSVHTSSRLYIALDHSPLSFSRYERQQILTVPLRFGQSLGLHYLSGAIFGAGWVVGSLEILGSPSGLARSFSTGLRDFVSMPVQGLFRGPWGFLVGVTQGSASLLRNVTAGTVNSVTKLAGSVARNLDRLTLDAEHIELTEARRRARPQGFADGLTQGLTGLGISLLGAVGGLAHHTLEARSSVGVIAGLTKGIVGALTKPISGAAEMLALTGQGVLHTVGFNAMPQQVEPSFTRNVSLHGSSNRIWSYLPEELSRGQMLFFSEIMLQISTQLRPALLFLTSSVLAIMQSDSEDLGFACPVSKVEVLADRDDPSKLYLSLKSERRDDFEGQLNYTNERIMKFLNASRLQSIANDSLNDLLQLHELDVDDRIQRQSQCIFFIKPNIGEHLIHYLKVISRIQH</sequence>
<feature type="region of interest" description="Disordered" evidence="2">
    <location>
        <begin position="101"/>
        <end position="134"/>
    </location>
</feature>